<organism evidence="2 3">
    <name type="scientific">Ophiocordyceps polyrhachis-furcata BCC 54312</name>
    <dbReference type="NCBI Taxonomy" id="1330021"/>
    <lineage>
        <taxon>Eukaryota</taxon>
        <taxon>Fungi</taxon>
        <taxon>Dikarya</taxon>
        <taxon>Ascomycota</taxon>
        <taxon>Pezizomycotina</taxon>
        <taxon>Sordariomycetes</taxon>
        <taxon>Hypocreomycetidae</taxon>
        <taxon>Hypocreales</taxon>
        <taxon>Ophiocordycipitaceae</taxon>
        <taxon>Ophiocordyceps</taxon>
    </lineage>
</organism>
<dbReference type="AlphaFoldDB" id="A0A367LPG6"/>
<name>A0A367LPG6_9HYPO</name>
<reference evidence="2 3" key="1">
    <citation type="journal article" date="2015" name="BMC Genomics">
        <title>Insights from the genome of Ophiocordyceps polyrhachis-furcata to pathogenicity and host specificity in insect fungi.</title>
        <authorList>
            <person name="Wichadakul D."/>
            <person name="Kobmoo N."/>
            <person name="Ingsriswang S."/>
            <person name="Tangphatsornruang S."/>
            <person name="Chantasingh D."/>
            <person name="Luangsa-ard J.J."/>
            <person name="Eurwilaichitr L."/>
        </authorList>
    </citation>
    <scope>NUCLEOTIDE SEQUENCE [LARGE SCALE GENOMIC DNA]</scope>
    <source>
        <strain evidence="2 3">BCC 54312</strain>
    </source>
</reference>
<sequence>MTRSLLAPLALLAGATLTAGGETTKSINLFQPSATQNYALGLSVITAAPQATTYEAEAFPLTCTPGVSGCEPVYGTKLTIVDGPKTYSAGWESASDGLGFSCRVDDKKDSAECTATLFVNGIGNEGSFLVRNYKAAQYPAYVTAGVERLSNGSPSFARNAIVVAGLGALVGTVVVF</sequence>
<protein>
    <submittedName>
        <fullName evidence="2">Uncharacterized protein</fullName>
    </submittedName>
</protein>
<keyword evidence="1" id="KW-0732">Signal</keyword>
<evidence type="ECO:0000256" key="1">
    <source>
        <dbReference type="SAM" id="SignalP"/>
    </source>
</evidence>
<gene>
    <name evidence="2" type="ORF">L249_3207</name>
</gene>
<evidence type="ECO:0000313" key="2">
    <source>
        <dbReference type="EMBL" id="RCI16326.1"/>
    </source>
</evidence>
<keyword evidence="3" id="KW-1185">Reference proteome</keyword>
<dbReference type="OrthoDB" id="4927470at2759"/>
<feature type="chain" id="PRO_5016992266" evidence="1">
    <location>
        <begin position="21"/>
        <end position="176"/>
    </location>
</feature>
<evidence type="ECO:0000313" key="3">
    <source>
        <dbReference type="Proteomes" id="UP000253664"/>
    </source>
</evidence>
<feature type="signal peptide" evidence="1">
    <location>
        <begin position="1"/>
        <end position="20"/>
    </location>
</feature>
<comment type="caution">
    <text evidence="2">The sequence shown here is derived from an EMBL/GenBank/DDBJ whole genome shotgun (WGS) entry which is preliminary data.</text>
</comment>
<dbReference type="EMBL" id="LKCN02000001">
    <property type="protein sequence ID" value="RCI16326.1"/>
    <property type="molecule type" value="Genomic_DNA"/>
</dbReference>
<accession>A0A367LPG6</accession>
<proteinExistence type="predicted"/>
<dbReference type="Proteomes" id="UP000253664">
    <property type="component" value="Unassembled WGS sequence"/>
</dbReference>